<name>A0A3R7PKG4_PENVA</name>
<dbReference type="STRING" id="6689.A0A3R7PKG4"/>
<dbReference type="InterPro" id="IPR011030">
    <property type="entry name" value="Lipovitellin_superhlx_dom"/>
</dbReference>
<sequence>MDYELRSSRVVQESGLYQGEAVTSAKVTEGQESRFSVKAAVSISARNPCDLKMEVSEIGVEGIPEDQIAGFVASVQTYDLHFSYQDGEIEYLCPHEKEDPAATNFKRGVLSALQTTVTKVDDQTEVVVKEIDVGGDCETRYSIQNTGKLTVTKKKENCRSTAHFPYIPHVRQASYSSSGDLPFFRRTQSCQLILGDAVWERVECTEELQVEGSTSSLASVLLTSRLELQDVLGARSDIQEGFFSLDEPLTRKESLRMDLESSASLAEPQGDQDALKAQLEQTLEYLVASLKDAKLQEGRPFAFAGLVSLMGRLEGDQLERLWDDYRSKSDYREFFLDGLTSCEREQCVRLVAALAQEDTAALPDSRLKTWLAGVHFHAHADPLSLQHVMDLANSYTDVPSSVLLAASSMVHRLCRDDPLQCRSQAQPFLAYVEEKVGDTCGYGETRDRQREVMVVLRALGNAGLLPFEAFPEKCYLNRALASDVRTAALQTYRRLGCVRTDSPWQILEDEYDSVEVRIKAYLALVSCASETPGFFSRIEKVLDRETVHQVGSFIWTHVRNLAEEPGVSEYDQELAKLASHPTLNSKFNTNPLRSSRNYRYAHFSEILNGGGSLDSNVIFSDSYVPRHASVNLTVDILQNSFNVLEIGGDFVALEEYVDRILGREASKDQIEKEKILKLQRLYDEARTVNELTGLDDHESRASVFFRVFGHEVVYLDNVLNINPLETLQQLVSEFTVPKSFQLLNQECVSPTLLGFPLRLKVNATGSLVLTRDGTFEMTGHGVMLEGHLNPSAVVAVEETLAVDGFGFLSGIRRRTTQTSHMQLGLKVEVVKGQLVDVQLNMPEEEIAQVRSSVQVGLYDNAQGGWKELQEPEEADGEGPCTPDTFNKVVGLKFCANRGLVITRTDTFDHYKFSFENRDGKAKVLFDTPGSSVDRQFSLEVNTNPENFGGSLVFPGKRYDLKGEAVSTQRRKRFKMKYLEDSNTKGELDLLINRRDEGFKVSYTSGAKLKLKGIGDFSLNGKLAVGDDALSVEGTLISSLQYEPIAFKASWERDGDQHSLEGLFAAGQLGSATGSASVAPSSVKAQLKGDYSYDRPEPHTFSVTLDLANKSGGRGMYKGHVTATSTQAEVNLDVSYLYQENLLEFMADTAVLGKETKAQLVLRNVATEADRDVQLSASFACPQLDVDYSADFIYLSTPTALRLESGVGLGSLVQAKGAFTYAFEEEPFRALAGVHLELNGRGAKAAFDFDLSQSHRALGLYDPSRPLNVTLEALGGNDPMTSSGVTLHTSSDPSWTVFQGNARVKWQEWSSSISHNVTWLPDSKAIQVILGDAHVMEVKAETAPDLLFSVLLSSDQASAEPEFQAGIQRVQSPVQTDFKLYLTSGTDKLLRFTAVVGSNQTFGGNFRLLESQLEVIGSYEHPYAGDLQGTAAVRMVLPSGQTYSSDLALNHTYDGVTRNLMVSSTYGDDMLKGHMTIKQEDGWFSEPVLAFALSLSTPFTRLGNVGFAMESRGDSSPSSAEFQWDELKVRAEAQLEDLSQLEMKFLYEDGGTCDSHFHLYNKYRDGHYMTGISLDLTASYDPWMVEVNTTLGYGTSDLMINVGAPVLSSPYQAHLSYELTSTIFEFDAQIGMAEGESAAVTFSGQREAGWDSVMRSGSLMVDTPWTEPLVLNVTNYQESDLIHVSVDLTSTLGGINSVRSEFGIYYTKPGETQLQFNVTHEQLVIELELNNKHSRKGYTQQLKGTVNDIEITYALETEWDHSFIPETADGQIAITNLLDHNLNLTVSHNRNSSTFSTKIFGSWGDQLLQASHILEFQNLLDWSSVANIVLPSKEEIKSELSLSAEADFSSFQSNLNFTSPWTDNIVTVATAVPEDSSIMYELISIHRDSVISRATLRSSRAFGWDHSDFMLDVSSTYFENCSIAWEHGVDYGNLIFMEATYGSDFLIQATSNLTFSQGWFSQEFSEYLLLAEVRAPVQGINFKANLHFDSQYNGNVEALWDGSSVMAKSAIFDGVIFKTLVDIPDHKYQADLEYTEGINEIPNFDFKLAVKDEEILIVNTTTTSLYPKLDVQLTFQVLTTPGALMQTGMLNVTMDLSQVEDFTFLGSVRFLSDFAGFENYGLHVETNVNLNPNSWDVGFDIKLFANEETYNLSTSASLALDDLPHLKYEMAYDMNFNDQLLDQKEVNFMFGIPQYGSYQTNVTLVLASDIPQWALFMSYNNTGKDIKGYVIPGDENKYEVAASLNTDNLVFNSQRVGDDGSTFIAAEGKITWDVDSPRKQITLTMNSDIEAVKEVSGEILITESRGFEVSANFMLNQQKFTANLRYEARGSEEPKKRIYDLNYEYDNQFYLNGQFDEWRVSTRWDFTGDQIPASSGNIRIQTNFPEYELIDGYWEIHQKDSIHSLQFKVDMKQKGVIFLSSGFDNHPRGTSAPWKGVKLDLLFDSPFTLTHTLRAQYQTNPLRASATYKHGFDTFQVDFTTNFQNNEGTVGLTGNIPVPGISVFKVDFKYKFSDKSQNVVKFKAKIEETILAVNGKAKMDWSNGIVEATVASPFFSPGRAEFEWSTEKTRVTYWAMLEYKQQEIKAKMALEQTSRLVKLDIFVSTPFEGWKNMKVHIGYSWLPSAFTFTNLNGDEWKLSIREYSFSLPFSLKVDIKTPLEGYESLSLTNSVKLKNGELEAEITFNWPEEKLITLKIQAEMWNLKVKLNTPWTPLREVIFIASLRTESEEVSAKVTLQWDGSKVEMTSDVTPKDARIVGKYNSGETEVASVRVEYIIKGSNFEFGVVVETMYDALKLFRTNFQLGPQGISLEVLINEVMSRFKGSYSEGAIKFILDIPFLYNFQWNLEAKQDWTKLDTYSTMTYPKEPSTKHELVIMWPEPSGAENILLAAELNSPYLGDDPAKYDLKFVVLDELHFTVDSEFSHGTKKIDIEGELQYNDDLREITYNTKIRSDWIGDYAVDVIIQWLKNIALDATLKIHGERHNLNLIIDPDTHEASAKASSSWIPYENVEFMGSLGKDLTPSNMNVEVANLENYGFHVRQESLEGGHHFSLSGDVPENNFYAEGTLSLNYYHLNESLVFELNKNRIGYRSTFQVHPGIFKDEYTGDVEVMLPAQIVHWNMSAICGSSDVALQSRFTWNELAEEVEAMNFMVNYNDNTIFGQGEHHMKVVFMHPDIKDIVFEGNVTQYEDFTVSGMAEFLDENIPEMNITLAFDMHPAMDDGKLHFTGNISQLSSGFLAMIDTRVLNTPSVRQGDYSVKYWSLTKESWEELRLSTALNTTEEAYDFAVDISTSDDDWGYAYRGGIYSWEESGAFLLGGSSKKYQDFWEIESRINKYMPEFNLQLGVGQGKHEPYEQRRLRLGLHNPLEMGAVLDHRKFGEWRQDGIIGLRLKAQHILQFVLEYDPSLDSMDDYFLKNLISPADRISGMWWRDLSATPQAVQDWVLAEGPTAIEVLVNKPILFKLLEKEGEKLMMLISDVDATFADISLQAATIWTSVIEPSLDITYSYGSAIYAQTSEALSGFFEILTQQVGDYASQLTMLAMDEWAKVEEGFWIIYNQCAALGARVAKGG</sequence>
<dbReference type="InterPro" id="IPR015816">
    <property type="entry name" value="Vitellinogen_b-sht_N"/>
</dbReference>
<comment type="caution">
    <text evidence="7">The sequence shown here is derived from an EMBL/GenBank/DDBJ whole genome shotgun (WGS) entry which is preliminary data.</text>
</comment>
<comment type="caution">
    <text evidence="5">Lacks conserved residue(s) required for the propagation of feature annotation.</text>
</comment>
<dbReference type="Pfam" id="PF09172">
    <property type="entry name" value="Vit_open_b-sht"/>
    <property type="match status" value="1"/>
</dbReference>
<dbReference type="SMART" id="SM01169">
    <property type="entry name" value="DUF1943"/>
    <property type="match status" value="1"/>
</dbReference>
<gene>
    <name evidence="7" type="ORF">C7M84_006714</name>
</gene>
<dbReference type="Proteomes" id="UP000283509">
    <property type="component" value="Unassembled WGS sequence"/>
</dbReference>
<dbReference type="PROSITE" id="PS51211">
    <property type="entry name" value="VITELLOGENIN"/>
    <property type="match status" value="1"/>
</dbReference>
<accession>A0A3R7PKG4</accession>
<evidence type="ECO:0000256" key="5">
    <source>
        <dbReference type="PROSITE-ProRule" id="PRU00557"/>
    </source>
</evidence>
<organism evidence="7 8">
    <name type="scientific">Penaeus vannamei</name>
    <name type="common">Whiteleg shrimp</name>
    <name type="synonym">Litopenaeus vannamei</name>
    <dbReference type="NCBI Taxonomy" id="6689"/>
    <lineage>
        <taxon>Eukaryota</taxon>
        <taxon>Metazoa</taxon>
        <taxon>Ecdysozoa</taxon>
        <taxon>Arthropoda</taxon>
        <taxon>Crustacea</taxon>
        <taxon>Multicrustacea</taxon>
        <taxon>Malacostraca</taxon>
        <taxon>Eumalacostraca</taxon>
        <taxon>Eucarida</taxon>
        <taxon>Decapoda</taxon>
        <taxon>Dendrobranchiata</taxon>
        <taxon>Penaeoidea</taxon>
        <taxon>Penaeidae</taxon>
        <taxon>Penaeus</taxon>
    </lineage>
</organism>
<dbReference type="InterPro" id="IPR015819">
    <property type="entry name" value="Lipid_transp_b-sht_shell"/>
</dbReference>
<dbReference type="PANTHER" id="PTHR23345">
    <property type="entry name" value="VITELLOGENIN-RELATED"/>
    <property type="match status" value="1"/>
</dbReference>
<dbReference type="Pfam" id="PF01347">
    <property type="entry name" value="Vitellogenin_N"/>
    <property type="match status" value="1"/>
</dbReference>
<dbReference type="Gene3D" id="2.20.50.20">
    <property type="entry name" value="Lipovitellin. Chain A, domain 3"/>
    <property type="match status" value="1"/>
</dbReference>
<evidence type="ECO:0000256" key="3">
    <source>
        <dbReference type="ARBA" id="ARBA00023157"/>
    </source>
</evidence>
<dbReference type="InterPro" id="IPR015817">
    <property type="entry name" value="Vitellinogen_open_b-sht_sub1"/>
</dbReference>
<evidence type="ECO:0000256" key="2">
    <source>
        <dbReference type="ARBA" id="ARBA00022761"/>
    </source>
</evidence>
<dbReference type="InterPro" id="IPR001747">
    <property type="entry name" value="Vitellogenin_N"/>
</dbReference>
<evidence type="ECO:0000313" key="7">
    <source>
        <dbReference type="EMBL" id="ROT74760.1"/>
    </source>
</evidence>
<dbReference type="InterPro" id="IPR015255">
    <property type="entry name" value="Vitellinogen_open_b-sht"/>
</dbReference>
<proteinExistence type="predicted"/>
<keyword evidence="1" id="KW-0732">Signal</keyword>
<reference evidence="7 8" key="1">
    <citation type="submission" date="2018-04" db="EMBL/GenBank/DDBJ databases">
        <authorList>
            <person name="Zhang X."/>
            <person name="Yuan J."/>
            <person name="Li F."/>
            <person name="Xiang J."/>
        </authorList>
    </citation>
    <scope>NUCLEOTIDE SEQUENCE [LARGE SCALE GENOMIC DNA]</scope>
    <source>
        <tissue evidence="7">Muscle</tissue>
    </source>
</reference>
<dbReference type="GO" id="GO:0045735">
    <property type="term" value="F:nutrient reservoir activity"/>
    <property type="evidence" value="ECO:0007669"/>
    <property type="project" value="UniProtKB-KW"/>
</dbReference>
<keyword evidence="2" id="KW-0758">Storage protein</keyword>
<dbReference type="InterPro" id="IPR050733">
    <property type="entry name" value="Vitellogenin/Apolipophorin"/>
</dbReference>
<dbReference type="PANTHER" id="PTHR23345:SF15">
    <property type="entry name" value="VITELLOGENIN 1-RELATED"/>
    <property type="match status" value="1"/>
</dbReference>
<evidence type="ECO:0000313" key="8">
    <source>
        <dbReference type="Proteomes" id="UP000283509"/>
    </source>
</evidence>
<keyword evidence="8" id="KW-1185">Reference proteome</keyword>
<dbReference type="OrthoDB" id="6484170at2759"/>
<dbReference type="Gene3D" id="1.25.10.20">
    <property type="entry name" value="Vitellinogen, superhelical"/>
    <property type="match status" value="1"/>
</dbReference>
<evidence type="ECO:0000256" key="1">
    <source>
        <dbReference type="ARBA" id="ARBA00022729"/>
    </source>
</evidence>
<dbReference type="SUPFAM" id="SSF48431">
    <property type="entry name" value="Lipovitellin-phosvitin complex, superhelical domain"/>
    <property type="match status" value="1"/>
</dbReference>
<reference evidence="7 8" key="2">
    <citation type="submission" date="2019-01" db="EMBL/GenBank/DDBJ databases">
        <title>The decoding of complex shrimp genome reveals the adaptation for benthos swimmer, frequently molting mechanism and breeding impact on genome.</title>
        <authorList>
            <person name="Sun Y."/>
            <person name="Gao Y."/>
            <person name="Yu Y."/>
        </authorList>
    </citation>
    <scope>NUCLEOTIDE SEQUENCE [LARGE SCALE GENOMIC DNA]</scope>
    <source>
        <tissue evidence="7">Muscle</tissue>
    </source>
</reference>
<evidence type="ECO:0000259" key="6">
    <source>
        <dbReference type="PROSITE" id="PS51211"/>
    </source>
</evidence>
<dbReference type="SMART" id="SM00638">
    <property type="entry name" value="LPD_N"/>
    <property type="match status" value="1"/>
</dbReference>
<dbReference type="EMBL" id="QCYY01001849">
    <property type="protein sequence ID" value="ROT74760.1"/>
    <property type="molecule type" value="Genomic_DNA"/>
</dbReference>
<keyword evidence="3" id="KW-1015">Disulfide bond</keyword>
<dbReference type="Gene3D" id="2.30.230.10">
    <property type="entry name" value="Lipovitellin, beta-sheet shell regions, chain A"/>
    <property type="match status" value="1"/>
</dbReference>
<protein>
    <submittedName>
        <fullName evidence="7">Beta-1,3-glucan-binding protein</fullName>
    </submittedName>
</protein>
<dbReference type="SUPFAM" id="SSF56968">
    <property type="entry name" value="Lipovitellin-phosvitin complex, beta-sheet shell regions"/>
    <property type="match status" value="2"/>
</dbReference>
<dbReference type="GO" id="GO:0005319">
    <property type="term" value="F:lipid transporter activity"/>
    <property type="evidence" value="ECO:0007669"/>
    <property type="project" value="InterPro"/>
</dbReference>
<feature type="domain" description="Vitellogenin" evidence="6">
    <location>
        <begin position="17"/>
        <end position="630"/>
    </location>
</feature>
<evidence type="ECO:0000256" key="4">
    <source>
        <dbReference type="ARBA" id="ARBA00023180"/>
    </source>
</evidence>
<keyword evidence="4" id="KW-0325">Glycoprotein</keyword>